<dbReference type="SUPFAM" id="SSF53623">
    <property type="entry name" value="MurD-like peptide ligases, catalytic domain"/>
    <property type="match status" value="1"/>
</dbReference>
<dbReference type="EC" id="6.3.2.13" evidence="9"/>
<feature type="binding site" evidence="9">
    <location>
        <position position="443"/>
    </location>
    <ligand>
        <name>meso-2,6-diaminopimelate</name>
        <dbReference type="ChEBI" id="CHEBI:57791"/>
    </ligand>
</feature>
<feature type="binding site" evidence="9">
    <location>
        <position position="684"/>
    </location>
    <ligand>
        <name>meso-2,6-diaminopimelate</name>
        <dbReference type="ChEBI" id="CHEBI:57791"/>
    </ligand>
</feature>
<dbReference type="InterPro" id="IPR036565">
    <property type="entry name" value="Mur-like_cat_sf"/>
</dbReference>
<dbReference type="InterPro" id="IPR036615">
    <property type="entry name" value="Mur_ligase_C_dom_sf"/>
</dbReference>
<dbReference type="HAMAP" id="MF_00208">
    <property type="entry name" value="MurE"/>
    <property type="match status" value="1"/>
</dbReference>
<reference evidence="14" key="2">
    <citation type="submission" date="2021-04" db="EMBL/GenBank/DDBJ databases">
        <authorList>
            <person name="Gilroy R."/>
        </authorList>
    </citation>
    <scope>NUCLEOTIDE SEQUENCE</scope>
    <source>
        <strain evidence="14">USASDec5-558</strain>
    </source>
</reference>
<dbReference type="Gene3D" id="3.40.1190.10">
    <property type="entry name" value="Mur-like, catalytic domain"/>
    <property type="match status" value="1"/>
</dbReference>
<comment type="similarity">
    <text evidence="1 9">Belongs to the MurCDEF family. MurE subfamily.</text>
</comment>
<keyword evidence="8 9" id="KW-0961">Cell wall biogenesis/degradation</keyword>
<protein>
    <recommendedName>
        <fullName evidence="9">UDP-N-acetylmuramoyl-L-alanyl-D-glutamate--2,6-diaminopimelate ligase</fullName>
        <ecNumber evidence="9">6.3.2.13</ecNumber>
    </recommendedName>
    <alternativeName>
        <fullName evidence="9">Meso-A2pm-adding enzyme</fullName>
    </alternativeName>
    <alternativeName>
        <fullName evidence="9">Meso-diaminopimelate-adding enzyme</fullName>
    </alternativeName>
    <alternativeName>
        <fullName evidence="9">UDP-MurNAc-L-Ala-D-Glu:meso-diaminopimelate ligase</fullName>
    </alternativeName>
    <alternativeName>
        <fullName evidence="9">UDP-MurNAc-tripeptide synthetase</fullName>
    </alternativeName>
    <alternativeName>
        <fullName evidence="9">UDP-N-acetylmuramyl-tripeptide synthetase</fullName>
    </alternativeName>
</protein>
<dbReference type="InterPro" id="IPR004101">
    <property type="entry name" value="Mur_ligase_C"/>
</dbReference>
<dbReference type="Proteomes" id="UP000886829">
    <property type="component" value="Unassembled WGS sequence"/>
</dbReference>
<dbReference type="InterPro" id="IPR018109">
    <property type="entry name" value="Folylpolyglutamate_synth_CS"/>
</dbReference>
<dbReference type="GO" id="GO:0051301">
    <property type="term" value="P:cell division"/>
    <property type="evidence" value="ECO:0007669"/>
    <property type="project" value="UniProtKB-KW"/>
</dbReference>
<keyword evidence="4 9" id="KW-0547">Nucleotide-binding</keyword>
<reference evidence="14" key="1">
    <citation type="journal article" date="2021" name="PeerJ">
        <title>Extensive microbial diversity within the chicken gut microbiome revealed by metagenomics and culture.</title>
        <authorList>
            <person name="Gilroy R."/>
            <person name="Ravi A."/>
            <person name="Getino M."/>
            <person name="Pursley I."/>
            <person name="Horton D.L."/>
            <person name="Alikhan N.F."/>
            <person name="Baker D."/>
            <person name="Gharbi K."/>
            <person name="Hall N."/>
            <person name="Watson M."/>
            <person name="Adriaenssens E.M."/>
            <person name="Foster-Nyarko E."/>
            <person name="Jarju S."/>
            <person name="Secka A."/>
            <person name="Antonio M."/>
            <person name="Oren A."/>
            <person name="Chaudhuri R.R."/>
            <person name="La Ragione R."/>
            <person name="Hildebrand F."/>
            <person name="Pallen M.J."/>
        </authorList>
    </citation>
    <scope>NUCLEOTIDE SEQUENCE</scope>
    <source>
        <strain evidence="14">USASDec5-558</strain>
    </source>
</reference>
<comment type="catalytic activity">
    <reaction evidence="9">
        <text>UDP-N-acetyl-alpha-D-muramoyl-L-alanyl-D-glutamate + meso-2,6-diaminopimelate + ATP = UDP-N-acetyl-alpha-D-muramoyl-L-alanyl-gamma-D-glutamyl-meso-2,6-diaminopimelate + ADP + phosphate + H(+)</text>
        <dbReference type="Rhea" id="RHEA:23676"/>
        <dbReference type="ChEBI" id="CHEBI:15378"/>
        <dbReference type="ChEBI" id="CHEBI:30616"/>
        <dbReference type="ChEBI" id="CHEBI:43474"/>
        <dbReference type="ChEBI" id="CHEBI:57791"/>
        <dbReference type="ChEBI" id="CHEBI:83900"/>
        <dbReference type="ChEBI" id="CHEBI:83905"/>
        <dbReference type="ChEBI" id="CHEBI:456216"/>
        <dbReference type="EC" id="6.3.2.13"/>
    </reaction>
</comment>
<feature type="binding site" evidence="9">
    <location>
        <position position="235"/>
    </location>
    <ligand>
        <name>UDP-N-acetyl-alpha-D-muramoyl-L-alanyl-D-glutamate</name>
        <dbReference type="ChEBI" id="CHEBI:83900"/>
    </ligand>
</feature>
<evidence type="ECO:0000259" key="12">
    <source>
        <dbReference type="Pfam" id="PF02875"/>
    </source>
</evidence>
<evidence type="ECO:0000256" key="1">
    <source>
        <dbReference type="ARBA" id="ARBA00005898"/>
    </source>
</evidence>
<keyword evidence="2 9" id="KW-0963">Cytoplasm</keyword>
<organism evidence="14 15">
    <name type="scientific">Candidatus Anaerobiospirillum pullistercoris</name>
    <dbReference type="NCBI Taxonomy" id="2838452"/>
    <lineage>
        <taxon>Bacteria</taxon>
        <taxon>Pseudomonadati</taxon>
        <taxon>Pseudomonadota</taxon>
        <taxon>Gammaproteobacteria</taxon>
        <taxon>Aeromonadales</taxon>
        <taxon>Succinivibrionaceae</taxon>
        <taxon>Anaerobiospirillum</taxon>
    </lineage>
</organism>
<dbReference type="GO" id="GO:0000287">
    <property type="term" value="F:magnesium ion binding"/>
    <property type="evidence" value="ECO:0007669"/>
    <property type="project" value="UniProtKB-UniRule"/>
</dbReference>
<gene>
    <name evidence="9" type="primary">murE</name>
    <name evidence="14" type="ORF">H9850_05160</name>
</gene>
<keyword evidence="5 9" id="KW-0067">ATP-binding</keyword>
<dbReference type="PANTHER" id="PTHR23135">
    <property type="entry name" value="MUR LIGASE FAMILY MEMBER"/>
    <property type="match status" value="1"/>
</dbReference>
<evidence type="ECO:0000256" key="8">
    <source>
        <dbReference type="ARBA" id="ARBA00023316"/>
    </source>
</evidence>
<dbReference type="SUPFAM" id="SSF53244">
    <property type="entry name" value="MurD-like peptide ligases, peptide-binding domain"/>
    <property type="match status" value="2"/>
</dbReference>
<proteinExistence type="inferred from homology"/>
<feature type="binding site" evidence="9">
    <location>
        <begin position="467"/>
        <end position="470"/>
    </location>
    <ligand>
        <name>meso-2,6-diaminopimelate</name>
        <dbReference type="ChEBI" id="CHEBI:57791"/>
    </ligand>
</feature>
<dbReference type="NCBIfam" id="TIGR01085">
    <property type="entry name" value="murE"/>
    <property type="match status" value="1"/>
</dbReference>
<evidence type="ECO:0000256" key="9">
    <source>
        <dbReference type="HAMAP-Rule" id="MF_00208"/>
    </source>
</evidence>
<dbReference type="PANTHER" id="PTHR23135:SF4">
    <property type="entry name" value="UDP-N-ACETYLMURAMOYL-L-ALANYL-D-GLUTAMATE--2,6-DIAMINOPIMELATE LIGASE MURE HOMOLOG, CHLOROPLASTIC"/>
    <property type="match status" value="1"/>
</dbReference>
<evidence type="ECO:0000313" key="15">
    <source>
        <dbReference type="Proteomes" id="UP000886829"/>
    </source>
</evidence>
<dbReference type="InterPro" id="IPR013221">
    <property type="entry name" value="Mur_ligase_cen"/>
</dbReference>
<keyword evidence="6 9" id="KW-0133">Cell shape</keyword>
<evidence type="ECO:0000256" key="4">
    <source>
        <dbReference type="ARBA" id="ARBA00022741"/>
    </source>
</evidence>
<sequence length="744" mass="83272">MKFEGNIASVCEYLEISSVFNETLWQLLLRFKVTGIECDSRRVTKGTIFYARKGAHYDPFAHLEEIKAKGAVAVLIDAPEEIKDEADEQELQQKIRSGNHVNTHYISDKEASVADYHATDNTPEAQAISAAKMVRLVLPRHKSLSALAGFIFGEPSQRVRVIGVTGTNGKSTITHLIAQMLNACGHKCAVFGTLGFGFLGQFEHTPNTTLDAITLQRELKHYADLGAEYVVMEVSSIGFCEGRVAGVHFYAGGFSNLSRDHLDYHLTMEDYFTSKLNFLRMVPSSRLVINCQYDAGRRMAEAIPNCYEVTLSKERSDNNLAHALNIKRINYLPNSLELFVSKGERTTMRTEIKLLGEFNAENYAVALGIMLAMGYDYKFLLRESPKLRPITGRMECFTTENMPRLIVDYAHTPDGVEQALKAVQSHSSDNSRIFVVLGCGGDRDKGKRPIMATKASVYADYAIFTADNPRTESLSNILEDMMMAIVPQSCDELLEQKLEAGEIAPEVVANWQERKQRVASYLQSKQDEVQAQIAGVSLDLLNYKGVDLTDLTPQQLQQKQQWQKEHDRLKKLLDLLQQSKHKDWIKAELGSIESTDPKNELLRCDFASDQEFEEMRRQKDSELVNHAPSNGDYAQDHPVLIGLPVGLPQTGASQRNVVVLGDRYQAIRFAFEHARKQDCVLIAGKGHEDYQLFANDTIHFSDREICCELLGIKLPEQQEAADQEAAASAASQDKDSGNAVTIKE</sequence>
<dbReference type="Gene3D" id="3.90.190.20">
    <property type="entry name" value="Mur ligase, C-terminal domain"/>
    <property type="match status" value="2"/>
</dbReference>
<feature type="modified residue" description="N6-carboxylysine" evidence="9">
    <location>
        <position position="275"/>
    </location>
</feature>
<comment type="cofactor">
    <cofactor evidence="9">
        <name>Mg(2+)</name>
        <dbReference type="ChEBI" id="CHEBI:18420"/>
    </cofactor>
</comment>
<feature type="binding site" evidence="9">
    <location>
        <begin position="166"/>
        <end position="172"/>
    </location>
    <ligand>
        <name>ATP</name>
        <dbReference type="ChEBI" id="CHEBI:30616"/>
    </ligand>
</feature>
<evidence type="ECO:0000256" key="11">
    <source>
        <dbReference type="SAM" id="MobiDB-lite"/>
    </source>
</evidence>
<dbReference type="GO" id="GO:0009252">
    <property type="term" value="P:peptidoglycan biosynthetic process"/>
    <property type="evidence" value="ECO:0007669"/>
    <property type="project" value="UniProtKB-UniRule"/>
</dbReference>
<evidence type="ECO:0000256" key="6">
    <source>
        <dbReference type="ARBA" id="ARBA00022960"/>
    </source>
</evidence>
<dbReference type="Pfam" id="PF08245">
    <property type="entry name" value="Mur_ligase_M"/>
    <property type="match status" value="1"/>
</dbReference>
<dbReference type="InterPro" id="IPR035911">
    <property type="entry name" value="MurE/MurF_N"/>
</dbReference>
<dbReference type="InterPro" id="IPR005761">
    <property type="entry name" value="UDP-N-AcMur-Glu-dNH2Pim_ligase"/>
</dbReference>
<feature type="binding site" evidence="9">
    <location>
        <position position="688"/>
    </location>
    <ligand>
        <name>meso-2,6-diaminopimelate</name>
        <dbReference type="ChEBI" id="CHEBI:57791"/>
    </ligand>
</feature>
<evidence type="ECO:0000256" key="7">
    <source>
        <dbReference type="ARBA" id="ARBA00022984"/>
    </source>
</evidence>
<dbReference type="GO" id="GO:0008360">
    <property type="term" value="P:regulation of cell shape"/>
    <property type="evidence" value="ECO:0007669"/>
    <property type="project" value="UniProtKB-KW"/>
</dbReference>
<keyword evidence="9 10" id="KW-0131">Cell cycle</keyword>
<dbReference type="SUPFAM" id="SSF63418">
    <property type="entry name" value="MurE/MurF N-terminal domain"/>
    <property type="match status" value="1"/>
</dbReference>
<dbReference type="GO" id="GO:0005737">
    <property type="term" value="C:cytoplasm"/>
    <property type="evidence" value="ECO:0007669"/>
    <property type="project" value="UniProtKB-SubCell"/>
</dbReference>
<feature type="binding site" evidence="9">
    <location>
        <begin position="208"/>
        <end position="209"/>
    </location>
    <ligand>
        <name>UDP-N-acetyl-alpha-D-muramoyl-L-alanyl-D-glutamate</name>
        <dbReference type="ChEBI" id="CHEBI:83900"/>
    </ligand>
</feature>
<feature type="binding site" evidence="9">
    <location>
        <position position="207"/>
    </location>
    <ligand>
        <name>UDP-N-acetyl-alpha-D-muramoyl-L-alanyl-D-glutamate</name>
        <dbReference type="ChEBI" id="CHEBI:83900"/>
    </ligand>
</feature>
<evidence type="ECO:0000256" key="3">
    <source>
        <dbReference type="ARBA" id="ARBA00022598"/>
    </source>
</evidence>
<feature type="compositionally biased region" description="Basic and acidic residues" evidence="11">
    <location>
        <begin position="732"/>
        <end position="744"/>
    </location>
</feature>
<dbReference type="GO" id="GO:0005524">
    <property type="term" value="F:ATP binding"/>
    <property type="evidence" value="ECO:0007669"/>
    <property type="project" value="UniProtKB-UniRule"/>
</dbReference>
<dbReference type="GO" id="GO:0008765">
    <property type="term" value="F:UDP-N-acetylmuramoylalanyl-D-glutamate-2,6-diaminopimelate ligase activity"/>
    <property type="evidence" value="ECO:0007669"/>
    <property type="project" value="UniProtKB-UniRule"/>
</dbReference>
<comment type="PTM">
    <text evidence="9">Carboxylation is probably crucial for Mg(2+) binding and, consequently, for the gamma-phosphate positioning of ATP.</text>
</comment>
<dbReference type="GO" id="GO:0071555">
    <property type="term" value="P:cell wall organization"/>
    <property type="evidence" value="ECO:0007669"/>
    <property type="project" value="UniProtKB-KW"/>
</dbReference>
<feature type="short sequence motif" description="Meso-diaminopimelate recognition motif" evidence="9">
    <location>
        <begin position="467"/>
        <end position="470"/>
    </location>
</feature>
<dbReference type="GO" id="GO:0004326">
    <property type="term" value="F:tetrahydrofolylpolyglutamate synthase activity"/>
    <property type="evidence" value="ECO:0007669"/>
    <property type="project" value="InterPro"/>
</dbReference>
<accession>A0A9D2B0N8</accession>
<dbReference type="AlphaFoldDB" id="A0A9D2B0N8"/>
<feature type="domain" description="Mur ligase central" evidence="13">
    <location>
        <begin position="164"/>
        <end position="369"/>
    </location>
</feature>
<comment type="caution">
    <text evidence="14">The sequence shown here is derived from an EMBL/GenBank/DDBJ whole genome shotgun (WGS) entry which is preliminary data.</text>
</comment>
<comment type="pathway">
    <text evidence="9 10">Cell wall biogenesis; peptidoglycan biosynthesis.</text>
</comment>
<feature type="region of interest" description="Disordered" evidence="11">
    <location>
        <begin position="721"/>
        <end position="744"/>
    </location>
</feature>
<dbReference type="EMBL" id="DXEV01000097">
    <property type="protein sequence ID" value="HIX56843.1"/>
    <property type="molecule type" value="Genomic_DNA"/>
</dbReference>
<evidence type="ECO:0000256" key="2">
    <source>
        <dbReference type="ARBA" id="ARBA00022490"/>
    </source>
</evidence>
<keyword evidence="9" id="KW-0460">Magnesium</keyword>
<keyword evidence="7 9" id="KW-0573">Peptidoglycan synthesis</keyword>
<dbReference type="PROSITE" id="PS01011">
    <property type="entry name" value="FOLYLPOLYGLU_SYNT_1"/>
    <property type="match status" value="1"/>
</dbReference>
<comment type="caution">
    <text evidence="9">Lacks conserved residue(s) required for the propagation of feature annotation.</text>
</comment>
<keyword evidence="3 9" id="KW-0436">Ligase</keyword>
<feature type="compositionally biased region" description="Low complexity" evidence="11">
    <location>
        <begin position="721"/>
        <end position="731"/>
    </location>
</feature>
<dbReference type="Pfam" id="PF02875">
    <property type="entry name" value="Mur_ligase_C"/>
    <property type="match status" value="1"/>
</dbReference>
<evidence type="ECO:0000256" key="10">
    <source>
        <dbReference type="RuleBase" id="RU004135"/>
    </source>
</evidence>
<evidence type="ECO:0000313" key="14">
    <source>
        <dbReference type="EMBL" id="HIX56843.1"/>
    </source>
</evidence>
<feature type="binding site" evidence="9">
    <location>
        <position position="243"/>
    </location>
    <ligand>
        <name>UDP-N-acetyl-alpha-D-muramoyl-L-alanyl-D-glutamate</name>
        <dbReference type="ChEBI" id="CHEBI:83900"/>
    </ligand>
</feature>
<comment type="function">
    <text evidence="9">Catalyzes the addition of meso-diaminopimelic acid to the nucleotide precursor UDP-N-acetylmuramoyl-L-alanyl-D-glutamate (UMAG) in the biosynthesis of bacterial cell-wall peptidoglycan.</text>
</comment>
<evidence type="ECO:0000259" key="13">
    <source>
        <dbReference type="Pfam" id="PF08245"/>
    </source>
</evidence>
<dbReference type="Gene3D" id="3.40.1390.10">
    <property type="entry name" value="MurE/MurF, N-terminal domain"/>
    <property type="match status" value="1"/>
</dbReference>
<feature type="domain" description="Mur ligase C-terminal" evidence="12">
    <location>
        <begin position="392"/>
        <end position="495"/>
    </location>
</feature>
<comment type="subcellular location">
    <subcellularLocation>
        <location evidence="9 10">Cytoplasm</location>
    </subcellularLocation>
</comment>
<evidence type="ECO:0000256" key="5">
    <source>
        <dbReference type="ARBA" id="ARBA00022840"/>
    </source>
</evidence>
<name>A0A9D2B0N8_9GAMM</name>
<feature type="binding site" evidence="9">
    <location>
        <position position="40"/>
    </location>
    <ligand>
        <name>UDP-N-acetyl-alpha-D-muramoyl-L-alanyl-D-glutamate</name>
        <dbReference type="ChEBI" id="CHEBI:83900"/>
    </ligand>
</feature>
<keyword evidence="9 10" id="KW-0132">Cell division</keyword>